<name>X1GQK8_9ZZZZ</name>
<keyword evidence="2" id="KW-0012">Acyltransferase</keyword>
<keyword evidence="1" id="KW-0808">Transferase</keyword>
<dbReference type="PANTHER" id="PTHR43584:SF8">
    <property type="entry name" value="N-ACETYLMURAMATE ALPHA-1-PHOSPHATE URIDYLYLTRANSFERASE"/>
    <property type="match status" value="1"/>
</dbReference>
<evidence type="ECO:0000256" key="2">
    <source>
        <dbReference type="ARBA" id="ARBA00023315"/>
    </source>
</evidence>
<dbReference type="SUPFAM" id="SSF51161">
    <property type="entry name" value="Trimeric LpxA-like enzymes"/>
    <property type="match status" value="1"/>
</dbReference>
<feature type="domain" description="Mannose-1-phosphate guanyltransferase C-terminal" evidence="3">
    <location>
        <begin position="73"/>
        <end position="188"/>
    </location>
</feature>
<dbReference type="EMBL" id="BARU01006413">
    <property type="protein sequence ID" value="GAH47150.1"/>
    <property type="molecule type" value="Genomic_DNA"/>
</dbReference>
<accession>X1GQK8</accession>
<organism evidence="4">
    <name type="scientific">marine sediment metagenome</name>
    <dbReference type="NCBI Taxonomy" id="412755"/>
    <lineage>
        <taxon>unclassified sequences</taxon>
        <taxon>metagenomes</taxon>
        <taxon>ecological metagenomes</taxon>
    </lineage>
</organism>
<dbReference type="InterPro" id="IPR056729">
    <property type="entry name" value="GMPPB_C"/>
</dbReference>
<evidence type="ECO:0000313" key="4">
    <source>
        <dbReference type="EMBL" id="GAH47150.1"/>
    </source>
</evidence>
<reference evidence="4" key="1">
    <citation type="journal article" date="2014" name="Front. Microbiol.">
        <title>High frequency of phylogenetically diverse reductive dehalogenase-homologous genes in deep subseafloor sedimentary metagenomes.</title>
        <authorList>
            <person name="Kawai M."/>
            <person name="Futagami T."/>
            <person name="Toyoda A."/>
            <person name="Takaki Y."/>
            <person name="Nishi S."/>
            <person name="Hori S."/>
            <person name="Arai W."/>
            <person name="Tsubouchi T."/>
            <person name="Morono Y."/>
            <person name="Uchiyama I."/>
            <person name="Ito T."/>
            <person name="Fujiyama A."/>
            <person name="Inagaki F."/>
            <person name="Takami H."/>
        </authorList>
    </citation>
    <scope>NUCLEOTIDE SEQUENCE</scope>
    <source>
        <strain evidence="4">Expedition CK06-06</strain>
    </source>
</reference>
<dbReference type="GO" id="GO:0016779">
    <property type="term" value="F:nucleotidyltransferase activity"/>
    <property type="evidence" value="ECO:0007669"/>
    <property type="project" value="UniProtKB-ARBA"/>
</dbReference>
<dbReference type="Gene3D" id="2.160.10.10">
    <property type="entry name" value="Hexapeptide repeat proteins"/>
    <property type="match status" value="1"/>
</dbReference>
<dbReference type="Pfam" id="PF25087">
    <property type="entry name" value="GMPPB_C"/>
    <property type="match status" value="1"/>
</dbReference>
<dbReference type="AlphaFoldDB" id="X1GQK8"/>
<dbReference type="PANTHER" id="PTHR43584">
    <property type="entry name" value="NUCLEOTIDYL TRANSFERASE"/>
    <property type="match status" value="1"/>
</dbReference>
<dbReference type="InterPro" id="IPR050065">
    <property type="entry name" value="GlmU-like"/>
</dbReference>
<sequence length="210" mass="22362">DSLQLMIDQGGYISYQEISYWLDLSYPWDLLPANEDLLAGIKSQNLGEIEGNVVMKGAVSIGKDTVVRSGSYIVGPVIVGQGCDIGPNCYIRPYTSIGDNCHIGSAVEIKNSIIMRGSKIPHHNYVGDSIIGEECNLGAGTKVANLRLDKGEIWVAGMDTKRRKLGVIMGDRVETGINACINVGSVIGNNTHIGPGAVASGVISPDSRIF</sequence>
<protein>
    <recommendedName>
        <fullName evidence="3">Mannose-1-phosphate guanyltransferase C-terminal domain-containing protein</fullName>
    </recommendedName>
</protein>
<proteinExistence type="predicted"/>
<dbReference type="CDD" id="cd05636">
    <property type="entry name" value="LbH_G1P_TT_C_like"/>
    <property type="match status" value="1"/>
</dbReference>
<dbReference type="InterPro" id="IPR011004">
    <property type="entry name" value="Trimer_LpxA-like_sf"/>
</dbReference>
<evidence type="ECO:0000256" key="1">
    <source>
        <dbReference type="ARBA" id="ARBA00022679"/>
    </source>
</evidence>
<dbReference type="GO" id="GO:0016746">
    <property type="term" value="F:acyltransferase activity"/>
    <property type="evidence" value="ECO:0007669"/>
    <property type="project" value="UniProtKB-KW"/>
</dbReference>
<gene>
    <name evidence="4" type="ORF">S03H2_12618</name>
</gene>
<feature type="non-terminal residue" evidence="4">
    <location>
        <position position="1"/>
    </location>
</feature>
<comment type="caution">
    <text evidence="4">The sequence shown here is derived from an EMBL/GenBank/DDBJ whole genome shotgun (WGS) entry which is preliminary data.</text>
</comment>
<evidence type="ECO:0000259" key="3">
    <source>
        <dbReference type="Pfam" id="PF25087"/>
    </source>
</evidence>